<proteinExistence type="predicted"/>
<evidence type="ECO:0000259" key="1">
    <source>
        <dbReference type="Pfam" id="PF17201"/>
    </source>
</evidence>
<comment type="caution">
    <text evidence="2">The sequence shown here is derived from an EMBL/GenBank/DDBJ whole genome shotgun (WGS) entry which is preliminary data.</text>
</comment>
<evidence type="ECO:0000313" key="3">
    <source>
        <dbReference type="Proteomes" id="UP001315278"/>
    </source>
</evidence>
<dbReference type="InterPro" id="IPR029151">
    <property type="entry name" value="Sensor-like_sf"/>
</dbReference>
<gene>
    <name evidence="2" type="ORF">JQ615_41020</name>
</gene>
<dbReference type="Pfam" id="PF17201">
    <property type="entry name" value="Cache_3-Cache_2"/>
    <property type="match status" value="1"/>
</dbReference>
<dbReference type="SUPFAM" id="SSF103190">
    <property type="entry name" value="Sensory domain-like"/>
    <property type="match status" value="1"/>
</dbReference>
<reference evidence="3" key="1">
    <citation type="journal article" date="2021" name="ISME J.">
        <title>Evolutionary origin and ecological implication of a unique nif island in free-living Bradyrhizobium lineages.</title>
        <authorList>
            <person name="Tao J."/>
        </authorList>
    </citation>
    <scope>NUCLEOTIDE SEQUENCE [LARGE SCALE GENOMIC DNA]</scope>
    <source>
        <strain evidence="3">SZCCT0434</strain>
    </source>
</reference>
<keyword evidence="3" id="KW-1185">Reference proteome</keyword>
<dbReference type="RefSeq" id="WP_212495651.1">
    <property type="nucleotide sequence ID" value="NZ_JAFCJH010000102.1"/>
</dbReference>
<evidence type="ECO:0000313" key="2">
    <source>
        <dbReference type="EMBL" id="MBR0801727.1"/>
    </source>
</evidence>
<accession>A0ABS5FY12</accession>
<dbReference type="EMBL" id="JAFCJH010000102">
    <property type="protein sequence ID" value="MBR0801727.1"/>
    <property type="molecule type" value="Genomic_DNA"/>
</dbReference>
<feature type="domain" description="Cache 3/Cache 2 fusion" evidence="1">
    <location>
        <begin position="20"/>
        <end position="136"/>
    </location>
</feature>
<sequence>AMAILKAETAKLGAPKVEGTVPTADKTTPGLYFGSTKVNNDFTIVDKVKAEAGGTASLFVKSGDEYVRVSTNVPGSVQGRAQGTILDPKGKAILNVNKGEAFYGEVDILGKPYVTGYDPIKDASGKVIGIWYVGYEK</sequence>
<organism evidence="2 3">
    <name type="scientific">Bradyrhizobium jicamae</name>
    <dbReference type="NCBI Taxonomy" id="280332"/>
    <lineage>
        <taxon>Bacteria</taxon>
        <taxon>Pseudomonadati</taxon>
        <taxon>Pseudomonadota</taxon>
        <taxon>Alphaproteobacteria</taxon>
        <taxon>Hyphomicrobiales</taxon>
        <taxon>Nitrobacteraceae</taxon>
        <taxon>Bradyrhizobium</taxon>
    </lineage>
</organism>
<dbReference type="Proteomes" id="UP001315278">
    <property type="component" value="Unassembled WGS sequence"/>
</dbReference>
<feature type="non-terminal residue" evidence="2">
    <location>
        <position position="1"/>
    </location>
</feature>
<protein>
    <submittedName>
        <fullName evidence="2">Cache 3/Cache 2 fusion domain-containing protein</fullName>
    </submittedName>
</protein>
<name>A0ABS5FY12_9BRAD</name>
<dbReference type="InterPro" id="IPR033462">
    <property type="entry name" value="Cache_3-Cache_2"/>
</dbReference>